<dbReference type="SUPFAM" id="SSF63411">
    <property type="entry name" value="LuxS/MPP-like metallohydrolase"/>
    <property type="match status" value="2"/>
</dbReference>
<sequence length="423" mass="47798">MKFTRTILPNGLRLITVPLKDSQAVTVLVMVEAGSKYETKEQNGISHFLEHICFKGTKNRPRAIDISRELDSMGAQYNAFTTQEFTGYFAKSAPKHFEKILEIIADLYLNPVLVKEEIEKEKGVIIEEINMYEDLPQKNVQDVFMELLYRDQPAGWNIAGTKENVRSFTAEDILKYRDMNYVSGATAVVIAGNFDEKHAVHAVTRYFSDMSSGEKHIKTKVVEDQKKPEFAIKEKATDQMHFVLGARSFDVYDPRNPAARILSAVLGGGMSSRLFEKMRNELGICYYIGASNETFTDHGFFSVAAGVDNSRFHEALKAVMKELSSLKHTLVSSEEIRKTKDFLIGNLTLSLETSDAVAEHFGFQEIMRKKIKMPSEVIKEVESQKAENIMKIAKEIFRDNRLNLAAVGSKKNSADIGDFLRFS</sequence>
<dbReference type="InterPro" id="IPR011249">
    <property type="entry name" value="Metalloenz_LuxS/M16"/>
</dbReference>
<gene>
    <name evidence="4" type="ORF">A3H68_00090</name>
</gene>
<dbReference type="PANTHER" id="PTHR11851:SF49">
    <property type="entry name" value="MITOCHONDRIAL-PROCESSING PEPTIDASE SUBUNIT ALPHA"/>
    <property type="match status" value="1"/>
</dbReference>
<evidence type="ECO:0000259" key="3">
    <source>
        <dbReference type="Pfam" id="PF05193"/>
    </source>
</evidence>
<evidence type="ECO:0000313" key="5">
    <source>
        <dbReference type="Proteomes" id="UP000176429"/>
    </source>
</evidence>
<dbReference type="EMBL" id="MHSH01000057">
    <property type="protein sequence ID" value="OHA39993.1"/>
    <property type="molecule type" value="Genomic_DNA"/>
</dbReference>
<evidence type="ECO:0000259" key="2">
    <source>
        <dbReference type="Pfam" id="PF00675"/>
    </source>
</evidence>
<dbReference type="InterPro" id="IPR007863">
    <property type="entry name" value="Peptidase_M16_C"/>
</dbReference>
<evidence type="ECO:0000256" key="1">
    <source>
        <dbReference type="ARBA" id="ARBA00007261"/>
    </source>
</evidence>
<dbReference type="Pfam" id="PF00675">
    <property type="entry name" value="Peptidase_M16"/>
    <property type="match status" value="1"/>
</dbReference>
<protein>
    <recommendedName>
        <fullName evidence="6">Peptidase M16</fullName>
    </recommendedName>
</protein>
<dbReference type="GO" id="GO:0046872">
    <property type="term" value="F:metal ion binding"/>
    <property type="evidence" value="ECO:0007669"/>
    <property type="project" value="InterPro"/>
</dbReference>
<feature type="domain" description="Peptidase M16 N-terminal" evidence="2">
    <location>
        <begin position="22"/>
        <end position="161"/>
    </location>
</feature>
<dbReference type="Proteomes" id="UP000176429">
    <property type="component" value="Unassembled WGS sequence"/>
</dbReference>
<evidence type="ECO:0000313" key="4">
    <source>
        <dbReference type="EMBL" id="OHA39993.1"/>
    </source>
</evidence>
<reference evidence="4 5" key="1">
    <citation type="journal article" date="2016" name="Nat. Commun.">
        <title>Thousands of microbial genomes shed light on interconnected biogeochemical processes in an aquifer system.</title>
        <authorList>
            <person name="Anantharaman K."/>
            <person name="Brown C.T."/>
            <person name="Hug L.A."/>
            <person name="Sharon I."/>
            <person name="Castelle C.J."/>
            <person name="Probst A.J."/>
            <person name="Thomas B.C."/>
            <person name="Singh A."/>
            <person name="Wilkins M.J."/>
            <person name="Karaoz U."/>
            <person name="Brodie E.L."/>
            <person name="Williams K.H."/>
            <person name="Hubbard S.S."/>
            <person name="Banfield J.F."/>
        </authorList>
    </citation>
    <scope>NUCLEOTIDE SEQUENCE [LARGE SCALE GENOMIC DNA]</scope>
</reference>
<comment type="similarity">
    <text evidence="1">Belongs to the peptidase M16 family.</text>
</comment>
<proteinExistence type="inferred from homology"/>
<dbReference type="InterPro" id="IPR011765">
    <property type="entry name" value="Pept_M16_N"/>
</dbReference>
<dbReference type="InterPro" id="IPR050361">
    <property type="entry name" value="MPP/UQCRC_Complex"/>
</dbReference>
<organism evidence="4 5">
    <name type="scientific">Candidatus Taylorbacteria bacterium RIFCSPLOWO2_02_FULL_46_40</name>
    <dbReference type="NCBI Taxonomy" id="1802329"/>
    <lineage>
        <taxon>Bacteria</taxon>
        <taxon>Candidatus Tayloriibacteriota</taxon>
    </lineage>
</organism>
<name>A0A1G2NVB9_9BACT</name>
<dbReference type="Gene3D" id="3.30.830.10">
    <property type="entry name" value="Metalloenzyme, LuxS/M16 peptidase-like"/>
    <property type="match status" value="2"/>
</dbReference>
<comment type="caution">
    <text evidence="4">The sequence shown here is derived from an EMBL/GenBank/DDBJ whole genome shotgun (WGS) entry which is preliminary data.</text>
</comment>
<evidence type="ECO:0008006" key="6">
    <source>
        <dbReference type="Google" id="ProtNLM"/>
    </source>
</evidence>
<feature type="domain" description="Peptidase M16 C-terminal" evidence="3">
    <location>
        <begin position="167"/>
        <end position="341"/>
    </location>
</feature>
<accession>A0A1G2NVB9</accession>
<dbReference type="Pfam" id="PF05193">
    <property type="entry name" value="Peptidase_M16_C"/>
    <property type="match status" value="1"/>
</dbReference>
<dbReference type="AlphaFoldDB" id="A0A1G2NVB9"/>
<dbReference type="PANTHER" id="PTHR11851">
    <property type="entry name" value="METALLOPROTEASE"/>
    <property type="match status" value="1"/>
</dbReference>